<dbReference type="PIRSF" id="PIRSF005572">
    <property type="entry name" value="NifS"/>
    <property type="match status" value="1"/>
</dbReference>
<dbReference type="InterPro" id="IPR000192">
    <property type="entry name" value="Aminotrans_V_dom"/>
</dbReference>
<evidence type="ECO:0000256" key="1">
    <source>
        <dbReference type="ARBA" id="ARBA00001933"/>
    </source>
</evidence>
<dbReference type="EMBL" id="CP095071">
    <property type="protein sequence ID" value="UOQ86141.1"/>
    <property type="molecule type" value="Genomic_DNA"/>
</dbReference>
<dbReference type="SUPFAM" id="SSF53383">
    <property type="entry name" value="PLP-dependent transferases"/>
    <property type="match status" value="1"/>
</dbReference>
<dbReference type="InterPro" id="IPR015424">
    <property type="entry name" value="PyrdxlP-dep_Trfase"/>
</dbReference>
<dbReference type="InterPro" id="IPR015422">
    <property type="entry name" value="PyrdxlP-dep_Trfase_small"/>
</dbReference>
<evidence type="ECO:0000313" key="9">
    <source>
        <dbReference type="EMBL" id="UOQ86141.1"/>
    </source>
</evidence>
<feature type="domain" description="Aminotransferase class V" evidence="8">
    <location>
        <begin position="2"/>
        <end position="365"/>
    </location>
</feature>
<dbReference type="InterPro" id="IPR015421">
    <property type="entry name" value="PyrdxlP-dep_Trfase_major"/>
</dbReference>
<protein>
    <submittedName>
        <fullName evidence="9">IscS subfamily cysteine desulfurase</fullName>
    </submittedName>
</protein>
<name>A0ABY4GP32_9BACI</name>
<dbReference type="PROSITE" id="PS00595">
    <property type="entry name" value="AA_TRANSFER_CLASS_5"/>
    <property type="match status" value="1"/>
</dbReference>
<dbReference type="PANTHER" id="PTHR11601">
    <property type="entry name" value="CYSTEINE DESULFURYLASE FAMILY MEMBER"/>
    <property type="match status" value="1"/>
</dbReference>
<evidence type="ECO:0000256" key="6">
    <source>
        <dbReference type="ARBA" id="ARBA00023014"/>
    </source>
</evidence>
<evidence type="ECO:0000256" key="5">
    <source>
        <dbReference type="ARBA" id="ARBA00023004"/>
    </source>
</evidence>
<dbReference type="NCBIfam" id="NF002806">
    <property type="entry name" value="PRK02948.1"/>
    <property type="match status" value="1"/>
</dbReference>
<evidence type="ECO:0000256" key="3">
    <source>
        <dbReference type="ARBA" id="ARBA00022723"/>
    </source>
</evidence>
<gene>
    <name evidence="9" type="ORF">MUN87_04375</name>
</gene>
<dbReference type="InterPro" id="IPR016454">
    <property type="entry name" value="Cysteine_dSase"/>
</dbReference>
<reference evidence="9 10" key="1">
    <citation type="submission" date="2022-04" db="EMBL/GenBank/DDBJ databases">
        <title>Gracilibacillus sp. isolated from saltern.</title>
        <authorList>
            <person name="Won M."/>
            <person name="Lee C.-M."/>
            <person name="Woen H.-Y."/>
            <person name="Kwon S.-W."/>
        </authorList>
    </citation>
    <scope>NUCLEOTIDE SEQUENCE [LARGE SCALE GENOMIC DNA]</scope>
    <source>
        <strain evidence="9 10">SSPM10-3</strain>
    </source>
</reference>
<dbReference type="Proteomes" id="UP000831537">
    <property type="component" value="Chromosome"/>
</dbReference>
<evidence type="ECO:0000313" key="10">
    <source>
        <dbReference type="Proteomes" id="UP000831537"/>
    </source>
</evidence>
<keyword evidence="5" id="KW-0408">Iron</keyword>
<comment type="similarity">
    <text evidence="2">Belongs to the class-V pyridoxal-phosphate-dependent aminotransferase family. NifS/IscS subfamily.</text>
</comment>
<evidence type="ECO:0000259" key="8">
    <source>
        <dbReference type="Pfam" id="PF00266"/>
    </source>
</evidence>
<dbReference type="Gene3D" id="1.10.260.50">
    <property type="match status" value="1"/>
</dbReference>
<proteinExistence type="inferred from homology"/>
<dbReference type="InterPro" id="IPR020578">
    <property type="entry name" value="Aminotrans_V_PyrdxlP_BS"/>
</dbReference>
<keyword evidence="10" id="KW-1185">Reference proteome</keyword>
<evidence type="ECO:0000256" key="7">
    <source>
        <dbReference type="RuleBase" id="RU004504"/>
    </source>
</evidence>
<dbReference type="Gene3D" id="3.90.1150.10">
    <property type="entry name" value="Aspartate Aminotransferase, domain 1"/>
    <property type="match status" value="1"/>
</dbReference>
<dbReference type="PANTHER" id="PTHR11601:SF36">
    <property type="entry name" value="CYSTEINE DESULFURASE NIFS-RELATED"/>
    <property type="match status" value="1"/>
</dbReference>
<sequence length="389" mass="43595">MVYFDYAAATPMSEQAVLTYQQIAKNYYGNASSLHDIGGQAKDILDQARQLIAVPFHADSREIIFTNGGTESNILAIDTLLRSSPISGKKHIISTKMEHSSLFFYLTHLNQLPDYEVTFLSPEKDGQISISALEQAIRSNTCLLSIQHVNSETGVIQPLEKIGQRIKGKDIAFHSDIVQSFGKIDITSLLPFVDCMSVSSHKIHGPKGAGAIYFSEKLALQPHPIQTNHEFGLRPGTVNVPAIAAFAAAANEIFTDHQAKIDHLHYIRNLFIDRLEQENIPLLPIITSHQAPTILGCVNPFVQGDYVMLEYNRRSIHLSTGTACSVNQQKIPASIQPFILNQEEGKRFNRFSFSHITTDEEVEQFIKVSKQIFSKMKGERRKYEQEVNR</sequence>
<evidence type="ECO:0000256" key="2">
    <source>
        <dbReference type="ARBA" id="ARBA00006490"/>
    </source>
</evidence>
<dbReference type="RefSeq" id="WP_244746462.1">
    <property type="nucleotide sequence ID" value="NZ_CP095071.1"/>
</dbReference>
<evidence type="ECO:0000256" key="4">
    <source>
        <dbReference type="ARBA" id="ARBA00022898"/>
    </source>
</evidence>
<dbReference type="Pfam" id="PF00266">
    <property type="entry name" value="Aminotran_5"/>
    <property type="match status" value="1"/>
</dbReference>
<comment type="cofactor">
    <cofactor evidence="1 7">
        <name>pyridoxal 5'-phosphate</name>
        <dbReference type="ChEBI" id="CHEBI:597326"/>
    </cofactor>
</comment>
<keyword evidence="3" id="KW-0479">Metal-binding</keyword>
<keyword evidence="4" id="KW-0663">Pyridoxal phosphate</keyword>
<dbReference type="Gene3D" id="3.40.640.10">
    <property type="entry name" value="Type I PLP-dependent aspartate aminotransferase-like (Major domain)"/>
    <property type="match status" value="1"/>
</dbReference>
<organism evidence="9 10">
    <name type="scientific">Gracilibacillus salinarum</name>
    <dbReference type="NCBI Taxonomy" id="2932255"/>
    <lineage>
        <taxon>Bacteria</taxon>
        <taxon>Bacillati</taxon>
        <taxon>Bacillota</taxon>
        <taxon>Bacilli</taxon>
        <taxon>Bacillales</taxon>
        <taxon>Bacillaceae</taxon>
        <taxon>Gracilibacillus</taxon>
    </lineage>
</organism>
<accession>A0ABY4GP32</accession>
<keyword evidence="6" id="KW-0411">Iron-sulfur</keyword>